<gene>
    <name evidence="4" type="ORF">DBZ36_14710</name>
</gene>
<accession>A0A420E8N9</accession>
<dbReference type="InterPro" id="IPR050961">
    <property type="entry name" value="BolA/IbaG_stress_morph_reg"/>
</dbReference>
<evidence type="ECO:0000313" key="4">
    <source>
        <dbReference type="EMBL" id="RKF15634.1"/>
    </source>
</evidence>
<dbReference type="GO" id="GO:0005829">
    <property type="term" value="C:cytosol"/>
    <property type="evidence" value="ECO:0007669"/>
    <property type="project" value="TreeGrafter"/>
</dbReference>
<organism evidence="4 5">
    <name type="scientific">Alginatibacterium sediminis</name>
    <dbReference type="NCBI Taxonomy" id="2164068"/>
    <lineage>
        <taxon>Bacteria</taxon>
        <taxon>Pseudomonadati</taxon>
        <taxon>Pseudomonadota</taxon>
        <taxon>Gammaproteobacteria</taxon>
        <taxon>Alteromonadales</taxon>
        <taxon>Alteromonadaceae</taxon>
        <taxon>Alginatibacterium</taxon>
    </lineage>
</organism>
<dbReference type="Gene3D" id="3.30.300.90">
    <property type="entry name" value="BolA-like"/>
    <property type="match status" value="1"/>
</dbReference>
<evidence type="ECO:0000256" key="1">
    <source>
        <dbReference type="ARBA" id="ARBA00005578"/>
    </source>
</evidence>
<comment type="caution">
    <text evidence="4">The sequence shown here is derived from an EMBL/GenBank/DDBJ whole genome shotgun (WGS) entry which is preliminary data.</text>
</comment>
<dbReference type="SUPFAM" id="SSF82657">
    <property type="entry name" value="BolA-like"/>
    <property type="match status" value="1"/>
</dbReference>
<keyword evidence="5" id="KW-1185">Reference proteome</keyword>
<dbReference type="FunFam" id="3.30.300.90:FF:000001">
    <property type="entry name" value="Transcriptional regulator BolA"/>
    <property type="match status" value="1"/>
</dbReference>
<evidence type="ECO:0000313" key="5">
    <source>
        <dbReference type="Proteomes" id="UP000286482"/>
    </source>
</evidence>
<evidence type="ECO:0000256" key="2">
    <source>
        <dbReference type="ARBA" id="ARBA00074073"/>
    </source>
</evidence>
<dbReference type="RefSeq" id="WP_120355720.1">
    <property type="nucleotide sequence ID" value="NZ_RAQO01000008.1"/>
</dbReference>
<dbReference type="InterPro" id="IPR002634">
    <property type="entry name" value="BolA"/>
</dbReference>
<dbReference type="PANTHER" id="PTHR46229">
    <property type="entry name" value="BOLA TRANSCRIPTION REGULATOR"/>
    <property type="match status" value="1"/>
</dbReference>
<reference evidence="4 5" key="1">
    <citation type="submission" date="2018-09" db="EMBL/GenBank/DDBJ databases">
        <authorList>
            <person name="Wang Z."/>
        </authorList>
    </citation>
    <scope>NUCLEOTIDE SEQUENCE [LARGE SCALE GENOMIC DNA]</scope>
    <source>
        <strain evidence="4 5">ALS 81</strain>
    </source>
</reference>
<dbReference type="EMBL" id="RAQO01000008">
    <property type="protein sequence ID" value="RKF15634.1"/>
    <property type="molecule type" value="Genomic_DNA"/>
</dbReference>
<dbReference type="PIRSF" id="PIRSF003113">
    <property type="entry name" value="BolA"/>
    <property type="match status" value="1"/>
</dbReference>
<sequence length="104" mass="11894">MTSSTIEEQINRLLERDFSPKVLKVVNESYKHSVPEGSESHFNVTLVSDEFQAKRLIQRHRMVNQTLADLLQNSIHALALHTLTPEEWASRKEVPQSPECRGKG</sequence>
<dbReference type="GO" id="GO:1990229">
    <property type="term" value="C:iron-sulfur cluster assembly complex"/>
    <property type="evidence" value="ECO:0007669"/>
    <property type="project" value="UniProtKB-ARBA"/>
</dbReference>
<dbReference type="Proteomes" id="UP000286482">
    <property type="component" value="Unassembled WGS sequence"/>
</dbReference>
<dbReference type="PANTHER" id="PTHR46229:SF2">
    <property type="entry name" value="BOLA-LIKE PROTEIN 1"/>
    <property type="match status" value="1"/>
</dbReference>
<dbReference type="Pfam" id="PF01722">
    <property type="entry name" value="BolA"/>
    <property type="match status" value="1"/>
</dbReference>
<dbReference type="AlphaFoldDB" id="A0A420E8N9"/>
<name>A0A420E8N9_9ALTE</name>
<protein>
    <recommendedName>
        <fullName evidence="2">DNA-binding transcriptional regulator BolA</fullName>
    </recommendedName>
</protein>
<dbReference type="InterPro" id="IPR036065">
    <property type="entry name" value="BolA-like_sf"/>
</dbReference>
<evidence type="ECO:0000256" key="3">
    <source>
        <dbReference type="RuleBase" id="RU003860"/>
    </source>
</evidence>
<dbReference type="OrthoDB" id="9801469at2"/>
<proteinExistence type="inferred from homology"/>
<dbReference type="GO" id="GO:0006351">
    <property type="term" value="P:DNA-templated transcription"/>
    <property type="evidence" value="ECO:0007669"/>
    <property type="project" value="TreeGrafter"/>
</dbReference>
<comment type="similarity">
    <text evidence="1 3">Belongs to the BolA/IbaG family.</text>
</comment>